<dbReference type="InterPro" id="IPR029058">
    <property type="entry name" value="AB_hydrolase_fold"/>
</dbReference>
<name>A0A1H4RXZ8_9NOCA</name>
<dbReference type="SUPFAM" id="SSF53474">
    <property type="entry name" value="alpha/beta-Hydrolases"/>
    <property type="match status" value="1"/>
</dbReference>
<dbReference type="AlphaFoldDB" id="A0A1H4RXZ8"/>
<keyword evidence="4" id="KW-1185">Reference proteome</keyword>
<dbReference type="InterPro" id="IPR000383">
    <property type="entry name" value="Xaa-Pro-like_dom"/>
</dbReference>
<organism evidence="3 4">
    <name type="scientific">Rhodococcus koreensis</name>
    <dbReference type="NCBI Taxonomy" id="99653"/>
    <lineage>
        <taxon>Bacteria</taxon>
        <taxon>Bacillati</taxon>
        <taxon>Actinomycetota</taxon>
        <taxon>Actinomycetes</taxon>
        <taxon>Mycobacteriales</taxon>
        <taxon>Nocardiaceae</taxon>
        <taxon>Rhodococcus</taxon>
    </lineage>
</organism>
<reference evidence="4" key="1">
    <citation type="submission" date="2016-10" db="EMBL/GenBank/DDBJ databases">
        <authorList>
            <person name="Varghese N."/>
            <person name="Submissions S."/>
        </authorList>
    </citation>
    <scope>NUCLEOTIDE SEQUENCE [LARGE SCALE GENOMIC DNA]</scope>
    <source>
        <strain evidence="4">DSM 44498</strain>
    </source>
</reference>
<dbReference type="InterPro" id="IPR013736">
    <property type="entry name" value="Xaa-Pro_dipept_C"/>
</dbReference>
<gene>
    <name evidence="3" type="ORF">SAMN04490239_3829</name>
</gene>
<dbReference type="Pfam" id="PF02129">
    <property type="entry name" value="Peptidase_S15"/>
    <property type="match status" value="1"/>
</dbReference>
<dbReference type="PANTHER" id="PTHR43056">
    <property type="entry name" value="PEPTIDASE S9 PROLYL OLIGOPEPTIDASE"/>
    <property type="match status" value="1"/>
</dbReference>
<dbReference type="EMBL" id="FNSV01000005">
    <property type="protein sequence ID" value="SEC36677.1"/>
    <property type="molecule type" value="Genomic_DNA"/>
</dbReference>
<dbReference type="RefSeq" id="WP_072947573.1">
    <property type="nucleotide sequence ID" value="NZ_FNSV01000005.1"/>
</dbReference>
<dbReference type="PANTHER" id="PTHR43056:SF10">
    <property type="entry name" value="COCE_NOND FAMILY, PUTATIVE (AFU_ORTHOLOGUE AFUA_7G00600)-RELATED"/>
    <property type="match status" value="1"/>
</dbReference>
<evidence type="ECO:0000313" key="3">
    <source>
        <dbReference type="EMBL" id="SEC36677.1"/>
    </source>
</evidence>
<feature type="domain" description="Xaa-Pro dipeptidyl-peptidase C-terminal" evidence="2">
    <location>
        <begin position="337"/>
        <end position="584"/>
    </location>
</feature>
<dbReference type="Gene3D" id="1.10.3020.10">
    <property type="entry name" value="alpha-amino acid ester hydrolase ( Helical cap domain)"/>
    <property type="match status" value="1"/>
</dbReference>
<dbReference type="InterPro" id="IPR008979">
    <property type="entry name" value="Galactose-bd-like_sf"/>
</dbReference>
<keyword evidence="1" id="KW-0378">Hydrolase</keyword>
<proteinExistence type="predicted"/>
<dbReference type="InterPro" id="IPR050585">
    <property type="entry name" value="Xaa-Pro_dipeptidyl-ppase/CocE"/>
</dbReference>
<dbReference type="InterPro" id="IPR005674">
    <property type="entry name" value="CocE/Ser_esterase"/>
</dbReference>
<accession>A0A1H4RXZ8</accession>
<protein>
    <recommendedName>
        <fullName evidence="2">Xaa-Pro dipeptidyl-peptidase C-terminal domain-containing protein</fullName>
    </recommendedName>
</protein>
<sequence length="589" mass="63860">MTHLPSKATEPVKHDVLIENDVEATMRDGVVLRSTVYRPNISGSFPVLLTRTPYGRDLSVNSGYLNPTTVAAGGFVVIMQDVRGRFGSDGEFVPSENEGPDGYDTVQWAAELPYSTGAVGMWGRSYFAETQWRAAQEKPPALRGIAPGISAGGNARSGGLVRGGAVEFGARLGWGHLSAGPAEIAKLSRTDPARAEREWASWARIDRAMSEDAYFDALPLRDLAADAPAFFASPIVESLGFPIDHPSRDLWDSAGDRAVDLPTLHIGGWYDIFVNSTLDQYFGQLAHSDSGAAPAPYLILGPWSHTNFSGLGGSVVFGSPANQAVLDSGQDLSSVHAQWYAAVLGDEEPDLPRVRIFVMGENRWRTYDRFPEPTRTADLFLAPGGTLAAEAEQMEGRVDYDYDPADPVPTVGGATMMPGTFAPGALEQSRVESRDDVLVFTGEVLTEPLTVIGRVSATLFASSSAVDTDFVVRLCRVTTDGTSITLTDGIVRARYRDSYRTPGAYTSAEQSLLEPGEVYEYAIDLWSTAVTFQPGERIRVQVTSSNHPRWDRNLNTGESAYESAEFVVAHQRVHTGARYPSRVSLPVVR</sequence>
<dbReference type="SMART" id="SM00939">
    <property type="entry name" value="PepX_C"/>
    <property type="match status" value="1"/>
</dbReference>
<dbReference type="Gene3D" id="3.40.50.1820">
    <property type="entry name" value="alpha/beta hydrolase"/>
    <property type="match status" value="1"/>
</dbReference>
<dbReference type="Proteomes" id="UP000183561">
    <property type="component" value="Unassembled WGS sequence"/>
</dbReference>
<dbReference type="GO" id="GO:0008239">
    <property type="term" value="F:dipeptidyl-peptidase activity"/>
    <property type="evidence" value="ECO:0007669"/>
    <property type="project" value="InterPro"/>
</dbReference>
<dbReference type="OrthoDB" id="5240615at2"/>
<evidence type="ECO:0000259" key="2">
    <source>
        <dbReference type="SMART" id="SM00939"/>
    </source>
</evidence>
<evidence type="ECO:0000256" key="1">
    <source>
        <dbReference type="ARBA" id="ARBA00022801"/>
    </source>
</evidence>
<dbReference type="Pfam" id="PF08530">
    <property type="entry name" value="PepX_C"/>
    <property type="match status" value="1"/>
</dbReference>
<evidence type="ECO:0000313" key="4">
    <source>
        <dbReference type="Proteomes" id="UP000183561"/>
    </source>
</evidence>
<dbReference type="NCBIfam" id="TIGR00976">
    <property type="entry name" value="CocE_NonD"/>
    <property type="match status" value="1"/>
</dbReference>
<dbReference type="SUPFAM" id="SSF49785">
    <property type="entry name" value="Galactose-binding domain-like"/>
    <property type="match status" value="1"/>
</dbReference>
<dbReference type="Gene3D" id="2.60.120.260">
    <property type="entry name" value="Galactose-binding domain-like"/>
    <property type="match status" value="1"/>
</dbReference>